<feature type="domain" description="Beta-ketoacyl-[acyl-carrier-protein] synthase III N-terminal" evidence="11">
    <location>
        <begin position="106"/>
        <end position="181"/>
    </location>
</feature>
<evidence type="ECO:0000256" key="7">
    <source>
        <dbReference type="ARBA" id="ARBA00023160"/>
    </source>
</evidence>
<keyword evidence="2 9" id="KW-0963">Cytoplasm</keyword>
<evidence type="ECO:0000256" key="6">
    <source>
        <dbReference type="ARBA" id="ARBA00023098"/>
    </source>
</evidence>
<dbReference type="CDD" id="cd00830">
    <property type="entry name" value="KAS_III"/>
    <property type="match status" value="1"/>
</dbReference>
<dbReference type="InterPro" id="IPR013747">
    <property type="entry name" value="ACP_syn_III_C"/>
</dbReference>
<reference evidence="12" key="4">
    <citation type="journal article" date="2021" name="PeerJ">
        <title>Extensive microbial diversity within the chicken gut microbiome revealed by metagenomics and culture.</title>
        <authorList>
            <person name="Gilroy R."/>
            <person name="Ravi A."/>
            <person name="Getino M."/>
            <person name="Pursley I."/>
            <person name="Horton D.L."/>
            <person name="Alikhan N.F."/>
            <person name="Baker D."/>
            <person name="Gharbi K."/>
            <person name="Hall N."/>
            <person name="Watson M."/>
            <person name="Adriaenssens E.M."/>
            <person name="Foster-Nyarko E."/>
            <person name="Jarju S."/>
            <person name="Secka A."/>
            <person name="Antonio M."/>
            <person name="Oren A."/>
            <person name="Chaudhuri R.R."/>
            <person name="La Ragione R."/>
            <person name="Hildebrand F."/>
            <person name="Pallen M.J."/>
        </authorList>
    </citation>
    <scope>NUCLEOTIDE SEQUENCE</scope>
    <source>
        <strain evidence="12">CHK193-16274</strain>
    </source>
</reference>
<dbReference type="EMBL" id="NFLB01000001">
    <property type="protein sequence ID" value="OUQ06531.1"/>
    <property type="molecule type" value="Genomic_DNA"/>
</dbReference>
<protein>
    <recommendedName>
        <fullName evidence="9">Beta-ketoacyl-[acyl-carrier-protein] synthase III</fullName>
        <shortName evidence="9">Beta-ketoacyl-ACP synthase III</shortName>
        <shortName evidence="9">KAS III</shortName>
        <ecNumber evidence="9">2.3.1.180</ecNumber>
    </recommendedName>
    <alternativeName>
        <fullName evidence="9">3-oxoacyl-[acyl-carrier-protein] synthase 3</fullName>
    </alternativeName>
    <alternativeName>
        <fullName evidence="9">3-oxoacyl-[acyl-carrier-protein] synthase III</fullName>
    </alternativeName>
</protein>
<comment type="subunit">
    <text evidence="9">Homodimer.</text>
</comment>
<dbReference type="GO" id="GO:0005737">
    <property type="term" value="C:cytoplasm"/>
    <property type="evidence" value="ECO:0007669"/>
    <property type="project" value="UniProtKB-SubCell"/>
</dbReference>
<dbReference type="InterPro" id="IPR016039">
    <property type="entry name" value="Thiolase-like"/>
</dbReference>
<dbReference type="GO" id="GO:0033818">
    <property type="term" value="F:beta-ketoacyl-acyl-carrier-protein synthase III activity"/>
    <property type="evidence" value="ECO:0007669"/>
    <property type="project" value="UniProtKB-UniRule"/>
</dbReference>
<evidence type="ECO:0000313" key="16">
    <source>
        <dbReference type="Proteomes" id="UP000261087"/>
    </source>
</evidence>
<dbReference type="Gene3D" id="3.40.47.10">
    <property type="match status" value="1"/>
</dbReference>
<reference evidence="13" key="2">
    <citation type="journal article" date="2018" name="BMC Genomics">
        <title>Whole genome sequencing and function prediction of 133 gut anaerobes isolated from chicken caecum in pure cultures.</title>
        <authorList>
            <person name="Medvecky M."/>
            <person name="Cejkova D."/>
            <person name="Polansky O."/>
            <person name="Karasova D."/>
            <person name="Kubasova T."/>
            <person name="Cizek A."/>
            <person name="Rychlik I."/>
        </authorList>
    </citation>
    <scope>NUCLEOTIDE SEQUENCE</scope>
    <source>
        <strain evidence="13">An149</strain>
    </source>
</reference>
<dbReference type="AlphaFoldDB" id="A0A1Y4EM21"/>
<dbReference type="Pfam" id="PF08541">
    <property type="entry name" value="ACP_syn_III_C"/>
    <property type="match status" value="1"/>
</dbReference>
<comment type="pathway">
    <text evidence="9">Lipid metabolism; fatty acid biosynthesis.</text>
</comment>
<reference evidence="14 16" key="3">
    <citation type="submission" date="2018-08" db="EMBL/GenBank/DDBJ databases">
        <title>A genome reference for cultivated species of the human gut microbiota.</title>
        <authorList>
            <person name="Zou Y."/>
            <person name="Xue W."/>
            <person name="Luo G."/>
        </authorList>
    </citation>
    <scope>NUCLEOTIDE SEQUENCE [LARGE SCALE GENOMIC DNA]</scope>
    <source>
        <strain evidence="14 16">OM02-6</strain>
    </source>
</reference>
<comment type="subcellular location">
    <subcellularLocation>
        <location evidence="9">Cytoplasm</location>
    </subcellularLocation>
</comment>
<accession>A0A1Y4EM21</accession>
<feature type="domain" description="Beta-ketoacyl-[acyl-carrier-protein] synthase III C-terminal" evidence="10">
    <location>
        <begin position="223"/>
        <end position="312"/>
    </location>
</feature>
<feature type="region of interest" description="ACP-binding" evidence="9">
    <location>
        <begin position="240"/>
        <end position="244"/>
    </location>
</feature>
<evidence type="ECO:0000259" key="11">
    <source>
        <dbReference type="Pfam" id="PF08545"/>
    </source>
</evidence>
<feature type="active site" evidence="9">
    <location>
        <position position="269"/>
    </location>
</feature>
<reference evidence="12" key="5">
    <citation type="submission" date="2021-09" db="EMBL/GenBank/DDBJ databases">
        <authorList>
            <person name="Gilroy R."/>
        </authorList>
    </citation>
    <scope>NUCLEOTIDE SEQUENCE</scope>
    <source>
        <strain evidence="12">CHK193-16274</strain>
    </source>
</reference>
<evidence type="ECO:0000256" key="3">
    <source>
        <dbReference type="ARBA" id="ARBA00022516"/>
    </source>
</evidence>
<evidence type="ECO:0000256" key="8">
    <source>
        <dbReference type="ARBA" id="ARBA00023315"/>
    </source>
</evidence>
<dbReference type="PANTHER" id="PTHR34069">
    <property type="entry name" value="3-OXOACYL-[ACYL-CARRIER-PROTEIN] SYNTHASE 3"/>
    <property type="match status" value="1"/>
</dbReference>
<dbReference type="UniPathway" id="UPA00094"/>
<evidence type="ECO:0000259" key="10">
    <source>
        <dbReference type="Pfam" id="PF08541"/>
    </source>
</evidence>
<evidence type="ECO:0000313" key="12">
    <source>
        <dbReference type="EMBL" id="HJF40158.1"/>
    </source>
</evidence>
<dbReference type="EMBL" id="DYWV01000153">
    <property type="protein sequence ID" value="HJF40158.1"/>
    <property type="molecule type" value="Genomic_DNA"/>
</dbReference>
<dbReference type="Proteomes" id="UP000196258">
    <property type="component" value="Unassembled WGS sequence"/>
</dbReference>
<keyword evidence="9" id="KW-0511">Multifunctional enzyme</keyword>
<organism evidence="13 15">
    <name type="scientific">Thomasclavelia spiroformis</name>
    <dbReference type="NCBI Taxonomy" id="29348"/>
    <lineage>
        <taxon>Bacteria</taxon>
        <taxon>Bacillati</taxon>
        <taxon>Bacillota</taxon>
        <taxon>Erysipelotrichia</taxon>
        <taxon>Erysipelotrichales</taxon>
        <taxon>Coprobacillaceae</taxon>
        <taxon>Thomasclavelia</taxon>
    </lineage>
</organism>
<reference evidence="15" key="1">
    <citation type="submission" date="2017-04" db="EMBL/GenBank/DDBJ databases">
        <title>Function of individual gut microbiota members based on whole genome sequencing of pure cultures obtained from chicken caecum.</title>
        <authorList>
            <person name="Medvecky M."/>
            <person name="Cejkova D."/>
            <person name="Polansky O."/>
            <person name="Karasova D."/>
            <person name="Kubasova T."/>
            <person name="Cizek A."/>
            <person name="Rychlik I."/>
        </authorList>
    </citation>
    <scope>NUCLEOTIDE SEQUENCE [LARGE SCALE GENOMIC DNA]</scope>
    <source>
        <strain evidence="15">An149</strain>
    </source>
</reference>
<comment type="function">
    <text evidence="9">Catalyzes the condensation reaction of fatty acid synthesis by the addition to an acyl acceptor of two carbons from malonyl-ACP. Catalyzes the first condensation reaction which initiates fatty acid synthesis and may therefore play a role in governing the total rate of fatty acid production. Possesses both acetoacetyl-ACP synthase and acetyl transacylase activities. Its substrate specificity determines the biosynthesis of branched-chain and/or straight-chain of fatty acids.</text>
</comment>
<dbReference type="NCBIfam" id="NF006829">
    <property type="entry name" value="PRK09352.1"/>
    <property type="match status" value="1"/>
</dbReference>
<evidence type="ECO:0000256" key="5">
    <source>
        <dbReference type="ARBA" id="ARBA00022832"/>
    </source>
</evidence>
<sequence>MNGLKVLSTGYYAPQKVLDNFDLEQMVETSDEWIVSRTGIKKRHIVENESCMDLGYQAALKAIEKIDKNKIGLIICATMTPDYFTPSMACLIQERLGLNEQEVMCFDLNAACSGFVYALTVAHSLLQSLDDKYALIIGSEEISKIIDFTDRNTCVLFGDGAGAIVVSKGTGIFASYCNSSGNLEALKAPAINKNENNHYLTMAGQDVFKFAVKVIPESIDAVLEKTSLTLDDIKYVVCHQANYRIIRNVYKKMKSTEEKFYMNLQEYGNTSAASIPLALGEMNEKGMLNPGDKIICVGFGGGLTWGATLIEWS</sequence>
<dbReference type="EC" id="2.3.1.180" evidence="9"/>
<keyword evidence="3 9" id="KW-0444">Lipid biosynthesis</keyword>
<evidence type="ECO:0000313" key="14">
    <source>
        <dbReference type="EMBL" id="RGO08839.1"/>
    </source>
</evidence>
<dbReference type="RefSeq" id="WP_004610611.1">
    <property type="nucleotide sequence ID" value="NZ_CABKNM010000001.1"/>
</dbReference>
<evidence type="ECO:0000256" key="9">
    <source>
        <dbReference type="HAMAP-Rule" id="MF_01815"/>
    </source>
</evidence>
<dbReference type="NCBIfam" id="TIGR00747">
    <property type="entry name" value="fabH"/>
    <property type="match status" value="1"/>
</dbReference>
<keyword evidence="8 9" id="KW-0012">Acyltransferase</keyword>
<dbReference type="InterPro" id="IPR013751">
    <property type="entry name" value="ACP_syn_III_N"/>
</dbReference>
<evidence type="ECO:0000256" key="4">
    <source>
        <dbReference type="ARBA" id="ARBA00022679"/>
    </source>
</evidence>
<dbReference type="Proteomes" id="UP000749320">
    <property type="component" value="Unassembled WGS sequence"/>
</dbReference>
<comment type="catalytic activity">
    <reaction evidence="9">
        <text>malonyl-[ACP] + acetyl-CoA + H(+) = 3-oxobutanoyl-[ACP] + CO2 + CoA</text>
        <dbReference type="Rhea" id="RHEA:12080"/>
        <dbReference type="Rhea" id="RHEA-COMP:9623"/>
        <dbReference type="Rhea" id="RHEA-COMP:9625"/>
        <dbReference type="ChEBI" id="CHEBI:15378"/>
        <dbReference type="ChEBI" id="CHEBI:16526"/>
        <dbReference type="ChEBI" id="CHEBI:57287"/>
        <dbReference type="ChEBI" id="CHEBI:57288"/>
        <dbReference type="ChEBI" id="CHEBI:78449"/>
        <dbReference type="ChEBI" id="CHEBI:78450"/>
        <dbReference type="EC" id="2.3.1.180"/>
    </reaction>
</comment>
<dbReference type="GO" id="GO:0044550">
    <property type="term" value="P:secondary metabolite biosynthetic process"/>
    <property type="evidence" value="ECO:0007669"/>
    <property type="project" value="TreeGrafter"/>
</dbReference>
<comment type="caution">
    <text evidence="13">The sequence shown here is derived from an EMBL/GenBank/DDBJ whole genome shotgun (WGS) entry which is preliminary data.</text>
</comment>
<feature type="active site" evidence="9">
    <location>
        <position position="239"/>
    </location>
</feature>
<dbReference type="Pfam" id="PF08545">
    <property type="entry name" value="ACP_syn_III"/>
    <property type="match status" value="1"/>
</dbReference>
<gene>
    <name evidence="9" type="primary">fabH</name>
    <name evidence="13" type="ORF">B5E91_00995</name>
    <name evidence="14" type="ORF">DXB31_07995</name>
    <name evidence="12" type="ORF">K8V91_04470</name>
</gene>
<keyword evidence="6 9" id="KW-0443">Lipid metabolism</keyword>
<dbReference type="PANTHER" id="PTHR34069:SF2">
    <property type="entry name" value="BETA-KETOACYL-[ACYL-CARRIER-PROTEIN] SYNTHASE III"/>
    <property type="match status" value="1"/>
</dbReference>
<dbReference type="GO" id="GO:0004315">
    <property type="term" value="F:3-oxoacyl-[acyl-carrier-protein] synthase activity"/>
    <property type="evidence" value="ECO:0007669"/>
    <property type="project" value="InterPro"/>
</dbReference>
<evidence type="ECO:0000256" key="1">
    <source>
        <dbReference type="ARBA" id="ARBA00008642"/>
    </source>
</evidence>
<dbReference type="Proteomes" id="UP000261087">
    <property type="component" value="Unassembled WGS sequence"/>
</dbReference>
<keyword evidence="7 9" id="KW-0275">Fatty acid biosynthesis</keyword>
<dbReference type="SUPFAM" id="SSF53901">
    <property type="entry name" value="Thiolase-like"/>
    <property type="match status" value="1"/>
</dbReference>
<dbReference type="HAMAP" id="MF_01815">
    <property type="entry name" value="FabH"/>
    <property type="match status" value="1"/>
</dbReference>
<keyword evidence="4 9" id="KW-0808">Transferase</keyword>
<dbReference type="GO" id="GO:0006633">
    <property type="term" value="P:fatty acid biosynthetic process"/>
    <property type="evidence" value="ECO:0007669"/>
    <property type="project" value="UniProtKB-UniRule"/>
</dbReference>
<keyword evidence="5 9" id="KW-0276">Fatty acid metabolism</keyword>
<comment type="domain">
    <text evidence="9">The last Arg residue of the ACP-binding site is essential for the weak association between ACP/AcpP and FabH.</text>
</comment>
<feature type="active site" evidence="9">
    <location>
        <position position="112"/>
    </location>
</feature>
<comment type="similarity">
    <text evidence="1 9">Belongs to the thiolase-like superfamily. FabH family.</text>
</comment>
<evidence type="ECO:0000256" key="2">
    <source>
        <dbReference type="ARBA" id="ARBA00022490"/>
    </source>
</evidence>
<dbReference type="EMBL" id="QSVF01000018">
    <property type="protein sequence ID" value="RGO08839.1"/>
    <property type="molecule type" value="Genomic_DNA"/>
</dbReference>
<evidence type="ECO:0000313" key="15">
    <source>
        <dbReference type="Proteomes" id="UP000196258"/>
    </source>
</evidence>
<dbReference type="GeneID" id="94016485"/>
<proteinExistence type="inferred from homology"/>
<name>A0A1Y4EM21_9FIRM</name>
<dbReference type="InterPro" id="IPR004655">
    <property type="entry name" value="FabH"/>
</dbReference>
<evidence type="ECO:0000313" key="13">
    <source>
        <dbReference type="EMBL" id="OUQ06531.1"/>
    </source>
</evidence>